<dbReference type="EMBL" id="PYGD01000002">
    <property type="protein sequence ID" value="PSK93332.1"/>
    <property type="molecule type" value="Genomic_DNA"/>
</dbReference>
<sequence>MEIRNLYQPFELALLETNDYKAQRHKNTFFEMVFVLDGTGLQLINEHQLPYGPDKLFLVFPSDSHGFEVKAPSRFFFIRFNDSFLQTQNRKWVEKLTFIFRNYNHMPGCILKNTTDKPLVRSLVEALLREQANGHPHREEVMVQLIHTVISIAARNIALQLPFAGGHADQGTANLLHYIHAHIYEPDKLKITALAAHFHLAPSYMGEYFKKQAGASLQQYIGSYRLRMLEHRLQYTDMRIHEIAEELGFADESHLNRTFKKHHGLSPTSYRRQRKEAAGV</sequence>
<gene>
    <name evidence="6" type="ORF">B0I18_102302</name>
</gene>
<dbReference type="Pfam" id="PF12833">
    <property type="entry name" value="HTH_18"/>
    <property type="match status" value="1"/>
</dbReference>
<feature type="domain" description="HTH araC/xylS-type" evidence="5">
    <location>
        <begin position="173"/>
        <end position="273"/>
    </location>
</feature>
<comment type="caution">
    <text evidence="6">The sequence shown here is derived from an EMBL/GenBank/DDBJ whole genome shotgun (WGS) entry which is preliminary data.</text>
</comment>
<keyword evidence="1" id="KW-0805">Transcription regulation</keyword>
<dbReference type="PROSITE" id="PS00041">
    <property type="entry name" value="HTH_ARAC_FAMILY_1"/>
    <property type="match status" value="1"/>
</dbReference>
<evidence type="ECO:0000256" key="3">
    <source>
        <dbReference type="ARBA" id="ARBA00023163"/>
    </source>
</evidence>
<dbReference type="InterPro" id="IPR018062">
    <property type="entry name" value="HTH_AraC-typ_CS"/>
</dbReference>
<keyword evidence="7" id="KW-1185">Reference proteome</keyword>
<organism evidence="6 7">
    <name type="scientific">Taibaiella chishuiensis</name>
    <dbReference type="NCBI Taxonomy" id="1434707"/>
    <lineage>
        <taxon>Bacteria</taxon>
        <taxon>Pseudomonadati</taxon>
        <taxon>Bacteroidota</taxon>
        <taxon>Chitinophagia</taxon>
        <taxon>Chitinophagales</taxon>
        <taxon>Chitinophagaceae</taxon>
        <taxon>Taibaiella</taxon>
    </lineage>
</organism>
<dbReference type="RefSeq" id="WP_106522599.1">
    <property type="nucleotide sequence ID" value="NZ_PYGD01000002.1"/>
</dbReference>
<keyword evidence="2" id="KW-0238">DNA-binding</keyword>
<dbReference type="SMART" id="SM00342">
    <property type="entry name" value="HTH_ARAC"/>
    <property type="match status" value="1"/>
</dbReference>
<dbReference type="AlphaFoldDB" id="A0A2P8D7Z5"/>
<accession>A0A2P8D7Z5</accession>
<dbReference type="PROSITE" id="PS01124">
    <property type="entry name" value="HTH_ARAC_FAMILY_2"/>
    <property type="match status" value="1"/>
</dbReference>
<dbReference type="PRINTS" id="PR00032">
    <property type="entry name" value="HTHARAC"/>
</dbReference>
<reference evidence="6 7" key="1">
    <citation type="submission" date="2018-03" db="EMBL/GenBank/DDBJ databases">
        <title>Genomic Encyclopedia of Type Strains, Phase III (KMG-III): the genomes of soil and plant-associated and newly described type strains.</title>
        <authorList>
            <person name="Whitman W."/>
        </authorList>
    </citation>
    <scope>NUCLEOTIDE SEQUENCE [LARGE SCALE GENOMIC DNA]</scope>
    <source>
        <strain evidence="6 7">CGMCC 1.12700</strain>
    </source>
</reference>
<dbReference type="Gene3D" id="1.10.10.60">
    <property type="entry name" value="Homeodomain-like"/>
    <property type="match status" value="2"/>
</dbReference>
<evidence type="ECO:0000313" key="7">
    <source>
        <dbReference type="Proteomes" id="UP000240572"/>
    </source>
</evidence>
<dbReference type="Pfam" id="PF02311">
    <property type="entry name" value="AraC_binding"/>
    <property type="match status" value="1"/>
</dbReference>
<dbReference type="Proteomes" id="UP000240572">
    <property type="component" value="Unassembled WGS sequence"/>
</dbReference>
<dbReference type="OrthoDB" id="636258at2"/>
<dbReference type="PANTHER" id="PTHR43280:SF2">
    <property type="entry name" value="HTH-TYPE TRANSCRIPTIONAL REGULATOR EXSA"/>
    <property type="match status" value="1"/>
</dbReference>
<dbReference type="SUPFAM" id="SSF51215">
    <property type="entry name" value="Regulatory protein AraC"/>
    <property type="match status" value="1"/>
</dbReference>
<protein>
    <submittedName>
        <fullName evidence="6">AraC family transcriptional regulator</fullName>
    </submittedName>
</protein>
<evidence type="ECO:0000259" key="5">
    <source>
        <dbReference type="PROSITE" id="PS01124"/>
    </source>
</evidence>
<dbReference type="InterPro" id="IPR009057">
    <property type="entry name" value="Homeodomain-like_sf"/>
</dbReference>
<name>A0A2P8D7Z5_9BACT</name>
<evidence type="ECO:0000256" key="1">
    <source>
        <dbReference type="ARBA" id="ARBA00023015"/>
    </source>
</evidence>
<evidence type="ECO:0000313" key="6">
    <source>
        <dbReference type="EMBL" id="PSK93332.1"/>
    </source>
</evidence>
<dbReference type="InterPro" id="IPR018060">
    <property type="entry name" value="HTH_AraC"/>
</dbReference>
<dbReference type="InterPro" id="IPR037923">
    <property type="entry name" value="HTH-like"/>
</dbReference>
<keyword evidence="3" id="KW-0804">Transcription</keyword>
<evidence type="ECO:0000256" key="2">
    <source>
        <dbReference type="ARBA" id="ARBA00023125"/>
    </source>
</evidence>
<proteinExistence type="predicted"/>
<dbReference type="GO" id="GO:0003700">
    <property type="term" value="F:DNA-binding transcription factor activity"/>
    <property type="evidence" value="ECO:0007669"/>
    <property type="project" value="InterPro"/>
</dbReference>
<dbReference type="GO" id="GO:0043565">
    <property type="term" value="F:sequence-specific DNA binding"/>
    <property type="evidence" value="ECO:0007669"/>
    <property type="project" value="InterPro"/>
</dbReference>
<dbReference type="SUPFAM" id="SSF46689">
    <property type="entry name" value="Homeodomain-like"/>
    <property type="match status" value="1"/>
</dbReference>
<dbReference type="PANTHER" id="PTHR43280">
    <property type="entry name" value="ARAC-FAMILY TRANSCRIPTIONAL REGULATOR"/>
    <property type="match status" value="1"/>
</dbReference>
<dbReference type="InterPro" id="IPR020449">
    <property type="entry name" value="Tscrpt_reg_AraC-type_HTH"/>
</dbReference>
<feature type="region of interest" description="Disordered" evidence="4">
    <location>
        <begin position="260"/>
        <end position="280"/>
    </location>
</feature>
<dbReference type="InterPro" id="IPR003313">
    <property type="entry name" value="AraC-bd"/>
</dbReference>
<evidence type="ECO:0000256" key="4">
    <source>
        <dbReference type="SAM" id="MobiDB-lite"/>
    </source>
</evidence>